<evidence type="ECO:0000313" key="6">
    <source>
        <dbReference type="EMBL" id="KAF1973775.1"/>
    </source>
</evidence>
<comment type="similarity">
    <text evidence="1">Belongs to the Gfa family.</text>
</comment>
<protein>
    <submittedName>
        <fullName evidence="6">DUF636 domain protein</fullName>
    </submittedName>
</protein>
<dbReference type="Proteomes" id="UP000800036">
    <property type="component" value="Unassembled WGS sequence"/>
</dbReference>
<proteinExistence type="inferred from homology"/>
<organism evidence="6 7">
    <name type="scientific">Bimuria novae-zelandiae CBS 107.79</name>
    <dbReference type="NCBI Taxonomy" id="1447943"/>
    <lineage>
        <taxon>Eukaryota</taxon>
        <taxon>Fungi</taxon>
        <taxon>Dikarya</taxon>
        <taxon>Ascomycota</taxon>
        <taxon>Pezizomycotina</taxon>
        <taxon>Dothideomycetes</taxon>
        <taxon>Pleosporomycetidae</taxon>
        <taxon>Pleosporales</taxon>
        <taxon>Massarineae</taxon>
        <taxon>Didymosphaeriaceae</taxon>
        <taxon>Bimuria</taxon>
    </lineage>
</organism>
<feature type="domain" description="CENP-V/GFA" evidence="5">
    <location>
        <begin position="17"/>
        <end position="138"/>
    </location>
</feature>
<keyword evidence="2" id="KW-0479">Metal-binding</keyword>
<dbReference type="InterPro" id="IPR011057">
    <property type="entry name" value="Mss4-like_sf"/>
</dbReference>
<dbReference type="OrthoDB" id="9985472at2759"/>
<dbReference type="GO" id="GO:0046872">
    <property type="term" value="F:metal ion binding"/>
    <property type="evidence" value="ECO:0007669"/>
    <property type="project" value="UniProtKB-KW"/>
</dbReference>
<keyword evidence="4" id="KW-0456">Lyase</keyword>
<sequence length="155" mass="17031">MAGINSDHGTSKEPLCLTGNCYCKNLSYTLKLEDKNDARTTLCHCKDCKKAFGGAFGLTAKCPIQTFHYTSASGKPTLHVANNGSGSTVYREFCNKCGSYICEYGEQAKDAFRYVVVGSLDDPGALPPKGEFFCSERETWMPKIPGTFQKDKIKE</sequence>
<reference evidence="6" key="1">
    <citation type="journal article" date="2020" name="Stud. Mycol.">
        <title>101 Dothideomycetes genomes: a test case for predicting lifestyles and emergence of pathogens.</title>
        <authorList>
            <person name="Haridas S."/>
            <person name="Albert R."/>
            <person name="Binder M."/>
            <person name="Bloem J."/>
            <person name="Labutti K."/>
            <person name="Salamov A."/>
            <person name="Andreopoulos B."/>
            <person name="Baker S."/>
            <person name="Barry K."/>
            <person name="Bills G."/>
            <person name="Bluhm B."/>
            <person name="Cannon C."/>
            <person name="Castanera R."/>
            <person name="Culley D."/>
            <person name="Daum C."/>
            <person name="Ezra D."/>
            <person name="Gonzalez J."/>
            <person name="Henrissat B."/>
            <person name="Kuo A."/>
            <person name="Liang C."/>
            <person name="Lipzen A."/>
            <person name="Lutzoni F."/>
            <person name="Magnuson J."/>
            <person name="Mondo S."/>
            <person name="Nolan M."/>
            <person name="Ohm R."/>
            <person name="Pangilinan J."/>
            <person name="Park H.-J."/>
            <person name="Ramirez L."/>
            <person name="Alfaro M."/>
            <person name="Sun H."/>
            <person name="Tritt A."/>
            <person name="Yoshinaga Y."/>
            <person name="Zwiers L.-H."/>
            <person name="Turgeon B."/>
            <person name="Goodwin S."/>
            <person name="Spatafora J."/>
            <person name="Crous P."/>
            <person name="Grigoriev I."/>
        </authorList>
    </citation>
    <scope>NUCLEOTIDE SEQUENCE</scope>
    <source>
        <strain evidence="6">CBS 107.79</strain>
    </source>
</reference>
<dbReference type="Gene3D" id="3.90.1590.10">
    <property type="entry name" value="glutathione-dependent formaldehyde- activating enzyme (gfa)"/>
    <property type="match status" value="1"/>
</dbReference>
<dbReference type="PANTHER" id="PTHR33337:SF40">
    <property type="entry name" value="CENP-V_GFA DOMAIN-CONTAINING PROTEIN-RELATED"/>
    <property type="match status" value="1"/>
</dbReference>
<evidence type="ECO:0000313" key="7">
    <source>
        <dbReference type="Proteomes" id="UP000800036"/>
    </source>
</evidence>
<dbReference type="AlphaFoldDB" id="A0A6A5V9H7"/>
<dbReference type="Pfam" id="PF04828">
    <property type="entry name" value="GFA"/>
    <property type="match status" value="1"/>
</dbReference>
<dbReference type="InterPro" id="IPR006913">
    <property type="entry name" value="CENP-V/GFA"/>
</dbReference>
<name>A0A6A5V9H7_9PLEO</name>
<gene>
    <name evidence="6" type="ORF">BU23DRAFT_553784</name>
</gene>
<evidence type="ECO:0000256" key="1">
    <source>
        <dbReference type="ARBA" id="ARBA00005495"/>
    </source>
</evidence>
<accession>A0A6A5V9H7</accession>
<dbReference type="EMBL" id="ML976678">
    <property type="protein sequence ID" value="KAF1973775.1"/>
    <property type="molecule type" value="Genomic_DNA"/>
</dbReference>
<dbReference type="SUPFAM" id="SSF51316">
    <property type="entry name" value="Mss4-like"/>
    <property type="match status" value="1"/>
</dbReference>
<dbReference type="GO" id="GO:0016846">
    <property type="term" value="F:carbon-sulfur lyase activity"/>
    <property type="evidence" value="ECO:0007669"/>
    <property type="project" value="InterPro"/>
</dbReference>
<keyword evidence="3" id="KW-0862">Zinc</keyword>
<evidence type="ECO:0000256" key="2">
    <source>
        <dbReference type="ARBA" id="ARBA00022723"/>
    </source>
</evidence>
<dbReference type="PANTHER" id="PTHR33337">
    <property type="entry name" value="GFA DOMAIN-CONTAINING PROTEIN"/>
    <property type="match status" value="1"/>
</dbReference>
<keyword evidence="7" id="KW-1185">Reference proteome</keyword>
<dbReference type="PROSITE" id="PS51891">
    <property type="entry name" value="CENP_V_GFA"/>
    <property type="match status" value="1"/>
</dbReference>
<evidence type="ECO:0000259" key="5">
    <source>
        <dbReference type="PROSITE" id="PS51891"/>
    </source>
</evidence>
<evidence type="ECO:0000256" key="4">
    <source>
        <dbReference type="ARBA" id="ARBA00023239"/>
    </source>
</evidence>
<evidence type="ECO:0000256" key="3">
    <source>
        <dbReference type="ARBA" id="ARBA00022833"/>
    </source>
</evidence>